<name>A0A4U1L899_9SPHN</name>
<dbReference type="RefSeq" id="WP_136941608.1">
    <property type="nucleotide sequence ID" value="NZ_SWKR01000001.1"/>
</dbReference>
<evidence type="ECO:0000313" key="3">
    <source>
        <dbReference type="Proteomes" id="UP000309138"/>
    </source>
</evidence>
<evidence type="ECO:0000256" key="1">
    <source>
        <dbReference type="SAM" id="MobiDB-lite"/>
    </source>
</evidence>
<dbReference type="EMBL" id="SWKR01000001">
    <property type="protein sequence ID" value="TKD53187.1"/>
    <property type="molecule type" value="Genomic_DNA"/>
</dbReference>
<accession>A0A4U1L899</accession>
<keyword evidence="3" id="KW-1185">Reference proteome</keyword>
<feature type="compositionally biased region" description="Low complexity" evidence="1">
    <location>
        <begin position="48"/>
        <end position="64"/>
    </location>
</feature>
<evidence type="ECO:0000313" key="2">
    <source>
        <dbReference type="EMBL" id="TKD53187.1"/>
    </source>
</evidence>
<dbReference type="Proteomes" id="UP000309138">
    <property type="component" value="Unassembled WGS sequence"/>
</dbReference>
<organism evidence="2 3">
    <name type="scientific">Sphingomonas baiyangensis</name>
    <dbReference type="NCBI Taxonomy" id="2572576"/>
    <lineage>
        <taxon>Bacteria</taxon>
        <taxon>Pseudomonadati</taxon>
        <taxon>Pseudomonadota</taxon>
        <taxon>Alphaproteobacteria</taxon>
        <taxon>Sphingomonadales</taxon>
        <taxon>Sphingomonadaceae</taxon>
        <taxon>Sphingomonas</taxon>
    </lineage>
</organism>
<dbReference type="AlphaFoldDB" id="A0A4U1L899"/>
<proteinExistence type="predicted"/>
<feature type="region of interest" description="Disordered" evidence="1">
    <location>
        <begin position="45"/>
        <end position="64"/>
    </location>
</feature>
<protein>
    <submittedName>
        <fullName evidence="2">Uncharacterized protein</fullName>
    </submittedName>
</protein>
<gene>
    <name evidence="2" type="ORF">FBR43_02335</name>
</gene>
<sequence length="64" mass="6602">MSQQFDAALARLRAFRERHAGNATIDTETGLTAADLDTILAGRKATTDLDPGGSLDADDLAGAA</sequence>
<reference evidence="2 3" key="1">
    <citation type="submission" date="2019-04" db="EMBL/GenBank/DDBJ databases">
        <authorList>
            <person name="Yang Y."/>
            <person name="Wei D."/>
        </authorList>
    </citation>
    <scope>NUCLEOTIDE SEQUENCE [LARGE SCALE GENOMIC DNA]</scope>
    <source>
        <strain evidence="2 3">L-1-4w-11</strain>
    </source>
</reference>
<comment type="caution">
    <text evidence="2">The sequence shown here is derived from an EMBL/GenBank/DDBJ whole genome shotgun (WGS) entry which is preliminary data.</text>
</comment>